<evidence type="ECO:0000313" key="6">
    <source>
        <dbReference type="EMBL" id="NEY80274.1"/>
    </source>
</evidence>
<reference evidence="5 8" key="2">
    <citation type="submission" date="2020-07" db="EMBL/GenBank/DDBJ databases">
        <authorList>
            <person name="Feng H."/>
        </authorList>
    </citation>
    <scope>NUCLEOTIDE SEQUENCE [LARGE SCALE GENOMIC DNA]</scope>
    <source>
        <strain evidence="5">S-12</strain>
        <strain evidence="8">s-12</strain>
    </source>
</reference>
<protein>
    <submittedName>
        <fullName evidence="6">Late competence protein ComER</fullName>
    </submittedName>
</protein>
<dbReference type="Proteomes" id="UP000472971">
    <property type="component" value="Unassembled WGS sequence"/>
</dbReference>
<feature type="domain" description="Pyrroline-5-carboxylate reductase dimerisation" evidence="4">
    <location>
        <begin position="163"/>
        <end position="262"/>
    </location>
</feature>
<reference evidence="6 7" key="1">
    <citation type="submission" date="2020-02" db="EMBL/GenBank/DDBJ databases">
        <title>Bacillus aquiflavi sp. nov., isolated from yellow water of strong flavor Chinese baijiu in Yibin region of China.</title>
        <authorList>
            <person name="Xie J."/>
        </authorList>
    </citation>
    <scope>NUCLEOTIDE SEQUENCE [LARGE SCALE GENOMIC DNA]</scope>
    <source>
        <strain evidence="6 7">3H-10</strain>
    </source>
</reference>
<keyword evidence="2" id="KW-0521">NADP</keyword>
<dbReference type="RefSeq" id="WP_163239498.1">
    <property type="nucleotide sequence ID" value="NZ_JAAIWN010000002.1"/>
</dbReference>
<dbReference type="GO" id="GO:0004735">
    <property type="term" value="F:pyrroline-5-carboxylate reductase activity"/>
    <property type="evidence" value="ECO:0007669"/>
    <property type="project" value="InterPro"/>
</dbReference>
<comment type="similarity">
    <text evidence="1">Belongs to the pyrroline-5-carboxylate reductase family.</text>
</comment>
<dbReference type="PANTHER" id="PTHR11645">
    <property type="entry name" value="PYRROLINE-5-CARBOXYLATE REDUCTASE"/>
    <property type="match status" value="1"/>
</dbReference>
<dbReference type="EMBL" id="JACEIO010000002">
    <property type="protein sequence ID" value="MBA4535899.1"/>
    <property type="molecule type" value="Genomic_DNA"/>
</dbReference>
<evidence type="ECO:0000259" key="4">
    <source>
        <dbReference type="Pfam" id="PF14748"/>
    </source>
</evidence>
<dbReference type="PANTHER" id="PTHR11645:SF51">
    <property type="entry name" value="COME OPERON PROTEIN 4"/>
    <property type="match status" value="1"/>
</dbReference>
<dbReference type="GO" id="GO:0055129">
    <property type="term" value="P:L-proline biosynthetic process"/>
    <property type="evidence" value="ECO:0007669"/>
    <property type="project" value="TreeGrafter"/>
</dbReference>
<keyword evidence="7" id="KW-1185">Reference proteome</keyword>
<feature type="binding site" evidence="2">
    <location>
        <begin position="6"/>
        <end position="11"/>
    </location>
    <ligand>
        <name>NADP(+)</name>
        <dbReference type="ChEBI" id="CHEBI:58349"/>
    </ligand>
</feature>
<dbReference type="InterPro" id="IPR000304">
    <property type="entry name" value="Pyrroline-COOH_reductase"/>
</dbReference>
<evidence type="ECO:0000313" key="5">
    <source>
        <dbReference type="EMBL" id="MBA4535899.1"/>
    </source>
</evidence>
<dbReference type="InterPro" id="IPR029036">
    <property type="entry name" value="P5CR_dimer"/>
</dbReference>
<evidence type="ECO:0000313" key="7">
    <source>
        <dbReference type="Proteomes" id="UP000472971"/>
    </source>
</evidence>
<dbReference type="InterPro" id="IPR008927">
    <property type="entry name" value="6-PGluconate_DH-like_C_sf"/>
</dbReference>
<dbReference type="Gene3D" id="3.40.50.720">
    <property type="entry name" value="NAD(P)-binding Rossmann-like Domain"/>
    <property type="match status" value="1"/>
</dbReference>
<dbReference type="Gene3D" id="1.10.3730.10">
    <property type="entry name" value="ProC C-terminal domain-like"/>
    <property type="match status" value="1"/>
</dbReference>
<evidence type="ECO:0000259" key="3">
    <source>
        <dbReference type="Pfam" id="PF03807"/>
    </source>
</evidence>
<dbReference type="PROSITE" id="PS00521">
    <property type="entry name" value="P5CR"/>
    <property type="match status" value="1"/>
</dbReference>
<dbReference type="EMBL" id="JAAIWN010000002">
    <property type="protein sequence ID" value="NEY80274.1"/>
    <property type="molecule type" value="Genomic_DNA"/>
</dbReference>
<dbReference type="InterPro" id="IPR036291">
    <property type="entry name" value="NAD(P)-bd_dom_sf"/>
</dbReference>
<evidence type="ECO:0000313" key="8">
    <source>
        <dbReference type="Proteomes" id="UP000570010"/>
    </source>
</evidence>
<dbReference type="SUPFAM" id="SSF48179">
    <property type="entry name" value="6-phosphogluconate dehydrogenase C-terminal domain-like"/>
    <property type="match status" value="1"/>
</dbReference>
<gene>
    <name evidence="6" type="ORF">G4D64_01770</name>
    <name evidence="5" type="ORF">H1Z61_01775</name>
</gene>
<dbReference type="Pfam" id="PF03807">
    <property type="entry name" value="F420_oxidored"/>
    <property type="match status" value="1"/>
</dbReference>
<dbReference type="SUPFAM" id="SSF51735">
    <property type="entry name" value="NAD(P)-binding Rossmann-fold domains"/>
    <property type="match status" value="1"/>
</dbReference>
<evidence type="ECO:0000256" key="2">
    <source>
        <dbReference type="PIRSR" id="PIRSR000193-1"/>
    </source>
</evidence>
<name>A0A6B3VY47_9BACI</name>
<accession>A0A6B3VY47</accession>
<dbReference type="NCBIfam" id="NF005814">
    <property type="entry name" value="PRK07680.1"/>
    <property type="match status" value="1"/>
</dbReference>
<comment type="caution">
    <text evidence="6">The sequence shown here is derived from an EMBL/GenBank/DDBJ whole genome shotgun (WGS) entry which is preliminary data.</text>
</comment>
<dbReference type="PIRSF" id="PIRSF000193">
    <property type="entry name" value="Pyrrol-5-carb_rd"/>
    <property type="match status" value="1"/>
</dbReference>
<dbReference type="InterPro" id="IPR053790">
    <property type="entry name" value="P5CR-like_CS"/>
</dbReference>
<dbReference type="Proteomes" id="UP000570010">
    <property type="component" value="Unassembled WGS sequence"/>
</dbReference>
<dbReference type="InterPro" id="IPR028939">
    <property type="entry name" value="P5C_Rdtase_cat_N"/>
</dbReference>
<proteinExistence type="inferred from homology"/>
<evidence type="ECO:0000256" key="1">
    <source>
        <dbReference type="ARBA" id="ARBA00005525"/>
    </source>
</evidence>
<sequence>MKLGIIGTGNMGRILTEAMIDGKVVSPSSVTIMNRTKSKAIMLKHKYKEINVVDHAEEAVQNSRLIFLCVKPHDMFAVLHKIKPSLTKNHCLISITSPVSVEQLETVVSCSVARAIPSITNRALAGVALITFGENCSIFWKEVIWNIFSEISKPVEINNDITRVASDIVSCGPAFYSYITQRLINAAVKETKIDINTATKLASEMLIGLGELLRKGYYTLPTLQEKVCVKGGITGEGIKVLEEELEDVFEQLFRATHLKYEEDLDETTKHFSVKNST</sequence>
<dbReference type="Pfam" id="PF14748">
    <property type="entry name" value="P5CR_dimer"/>
    <property type="match status" value="1"/>
</dbReference>
<feature type="domain" description="Pyrroline-5-carboxylate reductase catalytic N-terminal" evidence="3">
    <location>
        <begin position="2"/>
        <end position="97"/>
    </location>
</feature>
<organism evidence="6 7">
    <name type="scientific">Bacillus aquiflavi</name>
    <dbReference type="NCBI Taxonomy" id="2672567"/>
    <lineage>
        <taxon>Bacteria</taxon>
        <taxon>Bacillati</taxon>
        <taxon>Bacillota</taxon>
        <taxon>Bacilli</taxon>
        <taxon>Bacillales</taxon>
        <taxon>Bacillaceae</taxon>
        <taxon>Bacillus</taxon>
    </lineage>
</organism>
<dbReference type="AlphaFoldDB" id="A0A6B3VY47"/>